<reference evidence="6 7" key="1">
    <citation type="submission" date="2019-01" db="EMBL/GenBank/DDBJ databases">
        <title>The draft genome of Rhizobium sp. 24NR.</title>
        <authorList>
            <person name="Liu L."/>
            <person name="Liang L."/>
            <person name="Shi S."/>
            <person name="Xu L."/>
            <person name="Wang X."/>
            <person name="Li L."/>
            <person name="Zhang X."/>
        </authorList>
    </citation>
    <scope>NUCLEOTIDE SEQUENCE [LARGE SCALE GENOMIC DNA]</scope>
    <source>
        <strain evidence="6 7">24NR</strain>
    </source>
</reference>
<feature type="domain" description="HTH luxR-type" evidence="4">
    <location>
        <begin position="146"/>
        <end position="211"/>
    </location>
</feature>
<evidence type="ECO:0000313" key="6">
    <source>
        <dbReference type="EMBL" id="RWX81022.1"/>
    </source>
</evidence>
<proteinExistence type="predicted"/>
<dbReference type="GO" id="GO:0006355">
    <property type="term" value="P:regulation of DNA-templated transcription"/>
    <property type="evidence" value="ECO:0007669"/>
    <property type="project" value="InterPro"/>
</dbReference>
<evidence type="ECO:0000259" key="5">
    <source>
        <dbReference type="PROSITE" id="PS50110"/>
    </source>
</evidence>
<gene>
    <name evidence="6" type="ORF">EPK99_01440</name>
</gene>
<dbReference type="Proteomes" id="UP000287687">
    <property type="component" value="Unassembled WGS sequence"/>
</dbReference>
<evidence type="ECO:0000259" key="4">
    <source>
        <dbReference type="PROSITE" id="PS50043"/>
    </source>
</evidence>
<keyword evidence="2" id="KW-0238">DNA-binding</keyword>
<dbReference type="InterPro" id="IPR016032">
    <property type="entry name" value="Sig_transdc_resp-reg_C-effctor"/>
</dbReference>
<feature type="modified residue" description="4-aspartylphosphate" evidence="3">
    <location>
        <position position="66"/>
    </location>
</feature>
<dbReference type="PROSITE" id="PS50110">
    <property type="entry name" value="RESPONSE_REGULATORY"/>
    <property type="match status" value="1"/>
</dbReference>
<evidence type="ECO:0000256" key="1">
    <source>
        <dbReference type="ARBA" id="ARBA00022553"/>
    </source>
</evidence>
<dbReference type="AlphaFoldDB" id="A0A444LL56"/>
<dbReference type="InterPro" id="IPR036388">
    <property type="entry name" value="WH-like_DNA-bd_sf"/>
</dbReference>
<evidence type="ECO:0000313" key="7">
    <source>
        <dbReference type="Proteomes" id="UP000287687"/>
    </source>
</evidence>
<dbReference type="Gene3D" id="1.10.10.10">
    <property type="entry name" value="Winged helix-like DNA-binding domain superfamily/Winged helix DNA-binding domain"/>
    <property type="match status" value="1"/>
</dbReference>
<dbReference type="InterPro" id="IPR001789">
    <property type="entry name" value="Sig_transdc_resp-reg_receiver"/>
</dbReference>
<dbReference type="InterPro" id="IPR000792">
    <property type="entry name" value="Tscrpt_reg_LuxR_C"/>
</dbReference>
<evidence type="ECO:0000256" key="3">
    <source>
        <dbReference type="PROSITE-ProRule" id="PRU00169"/>
    </source>
</evidence>
<dbReference type="GO" id="GO:0000160">
    <property type="term" value="P:phosphorelay signal transduction system"/>
    <property type="evidence" value="ECO:0007669"/>
    <property type="project" value="InterPro"/>
</dbReference>
<evidence type="ECO:0000256" key="2">
    <source>
        <dbReference type="ARBA" id="ARBA00023125"/>
    </source>
</evidence>
<dbReference type="SUPFAM" id="SSF46894">
    <property type="entry name" value="C-terminal effector domain of the bipartite response regulators"/>
    <property type="match status" value="1"/>
</dbReference>
<protein>
    <submittedName>
        <fullName evidence="6">Response regulator transcription factor</fullName>
    </submittedName>
</protein>
<sequence>MAPERTNSLGTECIIIADDHPVFRDGLCSLIERLVPDATVLGVDSYEAAVTLARAEPKQPSMFILDLFFSRTNIREELEALRYEFDRSAIVVVTMAEDRATVQTILAYGINGFINKSVSPQELTDALLAVRQGEVVVRLPANDYAGNGKVIQLSERQAEVLNLVAAGKTNKEIAAALSISPFTVRIHVSAMMRALGVSSRAAAVTKGISEGLVNVDLGQLE</sequence>
<dbReference type="PROSITE" id="PS50043">
    <property type="entry name" value="HTH_LUXR_2"/>
    <property type="match status" value="1"/>
</dbReference>
<dbReference type="CDD" id="cd17535">
    <property type="entry name" value="REC_NarL-like"/>
    <property type="match status" value="1"/>
</dbReference>
<dbReference type="InterPro" id="IPR051015">
    <property type="entry name" value="EvgA-like"/>
</dbReference>
<dbReference type="InterPro" id="IPR058245">
    <property type="entry name" value="NreC/VraR/RcsB-like_REC"/>
</dbReference>
<keyword evidence="7" id="KW-1185">Reference proteome</keyword>
<dbReference type="PANTHER" id="PTHR45566">
    <property type="entry name" value="HTH-TYPE TRANSCRIPTIONAL REGULATOR YHJB-RELATED"/>
    <property type="match status" value="1"/>
</dbReference>
<dbReference type="PRINTS" id="PR00038">
    <property type="entry name" value="HTHLUXR"/>
</dbReference>
<dbReference type="InterPro" id="IPR011006">
    <property type="entry name" value="CheY-like_superfamily"/>
</dbReference>
<name>A0A444LL56_9HYPH</name>
<dbReference type="Pfam" id="PF00072">
    <property type="entry name" value="Response_reg"/>
    <property type="match status" value="1"/>
</dbReference>
<dbReference type="PANTHER" id="PTHR45566:SF2">
    <property type="entry name" value="NARL SUBFAMILY"/>
    <property type="match status" value="1"/>
</dbReference>
<dbReference type="SMART" id="SM00448">
    <property type="entry name" value="REC"/>
    <property type="match status" value="1"/>
</dbReference>
<dbReference type="CDD" id="cd06170">
    <property type="entry name" value="LuxR_C_like"/>
    <property type="match status" value="1"/>
</dbReference>
<dbReference type="Gene3D" id="3.40.50.2300">
    <property type="match status" value="1"/>
</dbReference>
<dbReference type="OrthoDB" id="9782896at2"/>
<dbReference type="GO" id="GO:0003677">
    <property type="term" value="F:DNA binding"/>
    <property type="evidence" value="ECO:0007669"/>
    <property type="project" value="UniProtKB-KW"/>
</dbReference>
<accession>A0A444LL56</accession>
<dbReference type="Pfam" id="PF00196">
    <property type="entry name" value="GerE"/>
    <property type="match status" value="1"/>
</dbReference>
<keyword evidence="1 3" id="KW-0597">Phosphoprotein</keyword>
<dbReference type="EMBL" id="SBIP01000001">
    <property type="protein sequence ID" value="RWX81022.1"/>
    <property type="molecule type" value="Genomic_DNA"/>
</dbReference>
<dbReference type="SUPFAM" id="SSF52172">
    <property type="entry name" value="CheY-like"/>
    <property type="match status" value="1"/>
</dbReference>
<dbReference type="SMART" id="SM00421">
    <property type="entry name" value="HTH_LUXR"/>
    <property type="match status" value="1"/>
</dbReference>
<feature type="domain" description="Response regulatory" evidence="5">
    <location>
        <begin position="13"/>
        <end position="131"/>
    </location>
</feature>
<comment type="caution">
    <text evidence="6">The sequence shown here is derived from an EMBL/GenBank/DDBJ whole genome shotgun (WGS) entry which is preliminary data.</text>
</comment>
<organism evidence="6 7">
    <name type="scientific">Neorhizobium lilium</name>
    <dbReference type="NCBI Taxonomy" id="2503024"/>
    <lineage>
        <taxon>Bacteria</taxon>
        <taxon>Pseudomonadati</taxon>
        <taxon>Pseudomonadota</taxon>
        <taxon>Alphaproteobacteria</taxon>
        <taxon>Hyphomicrobiales</taxon>
        <taxon>Rhizobiaceae</taxon>
        <taxon>Rhizobium/Agrobacterium group</taxon>
        <taxon>Neorhizobium</taxon>
    </lineage>
</organism>